<dbReference type="InterPro" id="IPR036819">
    <property type="entry name" value="Subtilisin_inhibitor-like_sf"/>
</dbReference>
<dbReference type="Gene3D" id="3.30.350.10">
    <property type="entry name" value="Subtilisin inhibitor-like"/>
    <property type="match status" value="1"/>
</dbReference>
<dbReference type="Proteomes" id="UP001165685">
    <property type="component" value="Unassembled WGS sequence"/>
</dbReference>
<dbReference type="EMBL" id="JAQFWP010000050">
    <property type="protein sequence ID" value="MDA2807251.1"/>
    <property type="molecule type" value="Genomic_DNA"/>
</dbReference>
<name>A0ABT4TRB5_9ACTN</name>
<reference evidence="2" key="1">
    <citation type="submission" date="2023-01" db="EMBL/GenBank/DDBJ databases">
        <title>Draft genome sequence of Nocardiopsis sp. LSu2-4 isolated from halophytes.</title>
        <authorList>
            <person name="Duangmal K."/>
            <person name="Chantavorakit T."/>
        </authorList>
    </citation>
    <scope>NUCLEOTIDE SEQUENCE</scope>
    <source>
        <strain evidence="2">LSu2-4</strain>
    </source>
</reference>
<evidence type="ECO:0000313" key="2">
    <source>
        <dbReference type="EMBL" id="MDA2807251.1"/>
    </source>
</evidence>
<keyword evidence="3" id="KW-1185">Reference proteome</keyword>
<organism evidence="2 3">
    <name type="scientific">Nocardiopsis suaedae</name>
    <dbReference type="NCBI Taxonomy" id="3018444"/>
    <lineage>
        <taxon>Bacteria</taxon>
        <taxon>Bacillati</taxon>
        <taxon>Actinomycetota</taxon>
        <taxon>Actinomycetes</taxon>
        <taxon>Streptosporangiales</taxon>
        <taxon>Nocardiopsidaceae</taxon>
        <taxon>Nocardiopsis</taxon>
    </lineage>
</organism>
<accession>A0ABT4TRB5</accession>
<evidence type="ECO:0000313" key="3">
    <source>
        <dbReference type="Proteomes" id="UP001165685"/>
    </source>
</evidence>
<gene>
    <name evidence="2" type="ORF">O4U47_22280</name>
</gene>
<feature type="region of interest" description="Disordered" evidence="1">
    <location>
        <begin position="44"/>
        <end position="68"/>
    </location>
</feature>
<protein>
    <recommendedName>
        <fullName evidence="4">Subtilisin inhibitor domain-containing protein</fullName>
    </recommendedName>
</protein>
<sequence>MSKQNPRRRSPRAIGPAVLGAVCAGGAVAWVLGAVLSLLPTPPETGASAAGSLDTVSESVQEDPEAPTAELQVRLTTGERAYIQNITCTGDASADPGVCADLALVQAETAESDGIGLFDEVPEDAVCEEDHDYGPGQAHVAGEWGGEEIDTEVTRADSCEEVRWQRLRPLMDAVADAAP</sequence>
<evidence type="ECO:0000256" key="1">
    <source>
        <dbReference type="SAM" id="MobiDB-lite"/>
    </source>
</evidence>
<dbReference type="RefSeq" id="WP_270679880.1">
    <property type="nucleotide sequence ID" value="NZ_JAQFWP010000050.1"/>
</dbReference>
<dbReference type="SUPFAM" id="SSF55399">
    <property type="entry name" value="Subtilisin inhibitor"/>
    <property type="match status" value="1"/>
</dbReference>
<comment type="caution">
    <text evidence="2">The sequence shown here is derived from an EMBL/GenBank/DDBJ whole genome shotgun (WGS) entry which is preliminary data.</text>
</comment>
<evidence type="ECO:0008006" key="4">
    <source>
        <dbReference type="Google" id="ProtNLM"/>
    </source>
</evidence>
<proteinExistence type="predicted"/>